<proteinExistence type="predicted"/>
<keyword evidence="4" id="KW-1185">Reference proteome</keyword>
<feature type="compositionally biased region" description="Basic residues" evidence="1">
    <location>
        <begin position="178"/>
        <end position="192"/>
    </location>
</feature>
<dbReference type="AlphaFoldDB" id="A0A9X2MAP5"/>
<evidence type="ECO:0000259" key="2">
    <source>
        <dbReference type="Pfam" id="PF18892"/>
    </source>
</evidence>
<dbReference type="RefSeq" id="WP_257560272.1">
    <property type="nucleotide sequence ID" value="NZ_JANKBY010000055.1"/>
</dbReference>
<dbReference type="Pfam" id="PF18892">
    <property type="entry name" value="DUF5651"/>
    <property type="match status" value="1"/>
</dbReference>
<name>A0A9X2MAP5_9FIRM</name>
<protein>
    <submittedName>
        <fullName evidence="3">DUF5651 domain-containing protein</fullName>
    </submittedName>
</protein>
<evidence type="ECO:0000313" key="3">
    <source>
        <dbReference type="EMBL" id="MCR1822415.1"/>
    </source>
</evidence>
<comment type="caution">
    <text evidence="3">The sequence shown here is derived from an EMBL/GenBank/DDBJ whole genome shotgun (WGS) entry which is preliminary data.</text>
</comment>
<dbReference type="Proteomes" id="UP001140817">
    <property type="component" value="Unassembled WGS sequence"/>
</dbReference>
<accession>A0A9X2MAP5</accession>
<evidence type="ECO:0000313" key="4">
    <source>
        <dbReference type="Proteomes" id="UP001140817"/>
    </source>
</evidence>
<organism evidence="3 4">
    <name type="scientific">Terrisporobacter muris</name>
    <dbReference type="NCBI Taxonomy" id="2963284"/>
    <lineage>
        <taxon>Bacteria</taxon>
        <taxon>Bacillati</taxon>
        <taxon>Bacillota</taxon>
        <taxon>Clostridia</taxon>
        <taxon>Peptostreptococcales</taxon>
        <taxon>Peptostreptococcaceae</taxon>
        <taxon>Terrisporobacter</taxon>
    </lineage>
</organism>
<dbReference type="InterPro" id="IPR043711">
    <property type="entry name" value="DUF5651"/>
</dbReference>
<feature type="region of interest" description="Disordered" evidence="1">
    <location>
        <begin position="169"/>
        <end position="198"/>
    </location>
</feature>
<dbReference type="EMBL" id="JANKBY010000055">
    <property type="protein sequence ID" value="MCR1822415.1"/>
    <property type="molecule type" value="Genomic_DNA"/>
</dbReference>
<feature type="domain" description="DUF5651" evidence="2">
    <location>
        <begin position="107"/>
        <end position="157"/>
    </location>
</feature>
<evidence type="ECO:0000256" key="1">
    <source>
        <dbReference type="SAM" id="MobiDB-lite"/>
    </source>
</evidence>
<reference evidence="3" key="1">
    <citation type="submission" date="2022-07" db="EMBL/GenBank/DDBJ databases">
        <title>Enhanced cultured diversity of the mouse gut microbiota enables custom-made synthetic communities.</title>
        <authorList>
            <person name="Afrizal A."/>
        </authorList>
    </citation>
    <scope>NUCLEOTIDE SEQUENCE</scope>
    <source>
        <strain evidence="3">DSM 29186</strain>
    </source>
</reference>
<gene>
    <name evidence="3" type="ORF">NSA58_06415</name>
</gene>
<sequence>MKKYLNSKEMNDLLFIYHLAAIDQEVINQWIPRGNMTSDEAKWIRTAITYNKKALSSILARLEPKESSKFMKRTVRSQNEAIRIVDKWMHDRVFGIYETEFEVVKIERSSFEKLCMACIQSHCEDCNESFANCDIYEILDDNMMNRAEIKHNCPFSYHSEKTIAEIKARRAEEEAKRNGKKKISKRKQKKIANRFDEE</sequence>